<dbReference type="Proteomes" id="UP001208017">
    <property type="component" value="Unassembled WGS sequence"/>
</dbReference>
<protein>
    <submittedName>
        <fullName evidence="1">Uncharacterized protein</fullName>
    </submittedName>
</protein>
<accession>A0ABT3X3Z0</accession>
<dbReference type="RefSeq" id="WP_267151583.1">
    <property type="nucleotide sequence ID" value="NZ_JAPMLT010000004.1"/>
</dbReference>
<proteinExistence type="predicted"/>
<sequence length="72" mass="7933">MNGRDLGYQLTVKEIDMDTEYPPLVLCGLSGLGIDKMQKLIQSGELPATKKGIAGADFLNWIDRNDLPVARQ</sequence>
<evidence type="ECO:0000313" key="2">
    <source>
        <dbReference type="Proteomes" id="UP001208017"/>
    </source>
</evidence>
<evidence type="ECO:0000313" key="1">
    <source>
        <dbReference type="EMBL" id="MCX7570336.1"/>
    </source>
</evidence>
<keyword evidence="2" id="KW-1185">Reference proteome</keyword>
<organism evidence="1 2">
    <name type="scientific">Tumebacillus lacus</name>
    <dbReference type="NCBI Taxonomy" id="2995335"/>
    <lineage>
        <taxon>Bacteria</taxon>
        <taxon>Bacillati</taxon>
        <taxon>Bacillota</taxon>
        <taxon>Bacilli</taxon>
        <taxon>Bacillales</taxon>
        <taxon>Alicyclobacillaceae</taxon>
        <taxon>Tumebacillus</taxon>
    </lineage>
</organism>
<comment type="caution">
    <text evidence="1">The sequence shown here is derived from an EMBL/GenBank/DDBJ whole genome shotgun (WGS) entry which is preliminary data.</text>
</comment>
<gene>
    <name evidence="1" type="ORF">OS242_10210</name>
</gene>
<name>A0ABT3X3Z0_9BACL</name>
<reference evidence="1 2" key="1">
    <citation type="submission" date="2022-11" db="EMBL/GenBank/DDBJ databases">
        <title>Study of microbial diversity in lake waters.</title>
        <authorList>
            <person name="Zhang J."/>
        </authorList>
    </citation>
    <scope>NUCLEOTIDE SEQUENCE [LARGE SCALE GENOMIC DNA]</scope>
    <source>
        <strain evidence="1 2">DT12</strain>
    </source>
</reference>
<dbReference type="EMBL" id="JAPMLT010000004">
    <property type="protein sequence ID" value="MCX7570336.1"/>
    <property type="molecule type" value="Genomic_DNA"/>
</dbReference>